<sequence>MAGFGYDAISNVYKVVRVVRLHSTDVDAPIGAEGTKGDGGKWTKRHESKPSSSIMSKYYENTSSTSGLTSEHKSKSKDRRHGDRHENRSSNLFSRNTFEDRYDPSESHVLGMVF</sequence>
<dbReference type="AlphaFoldDB" id="W9RU34"/>
<accession>W9RU34</accession>
<reference evidence="3" key="1">
    <citation type="submission" date="2013-01" db="EMBL/GenBank/DDBJ databases">
        <title>Draft Genome Sequence of a Mulberry Tree, Morus notabilis C.K. Schneid.</title>
        <authorList>
            <person name="He N."/>
            <person name="Zhao S."/>
        </authorList>
    </citation>
    <scope>NUCLEOTIDE SEQUENCE</scope>
</reference>
<evidence type="ECO:0000313" key="2">
    <source>
        <dbReference type="EMBL" id="EXC10113.1"/>
    </source>
</evidence>
<evidence type="ECO:0000256" key="1">
    <source>
        <dbReference type="SAM" id="MobiDB-lite"/>
    </source>
</evidence>
<organism evidence="2 3">
    <name type="scientific">Morus notabilis</name>
    <dbReference type="NCBI Taxonomy" id="981085"/>
    <lineage>
        <taxon>Eukaryota</taxon>
        <taxon>Viridiplantae</taxon>
        <taxon>Streptophyta</taxon>
        <taxon>Embryophyta</taxon>
        <taxon>Tracheophyta</taxon>
        <taxon>Spermatophyta</taxon>
        <taxon>Magnoliopsida</taxon>
        <taxon>eudicotyledons</taxon>
        <taxon>Gunneridae</taxon>
        <taxon>Pentapetalae</taxon>
        <taxon>rosids</taxon>
        <taxon>fabids</taxon>
        <taxon>Rosales</taxon>
        <taxon>Moraceae</taxon>
        <taxon>Moreae</taxon>
        <taxon>Morus</taxon>
    </lineage>
</organism>
<feature type="region of interest" description="Disordered" evidence="1">
    <location>
        <begin position="24"/>
        <end position="103"/>
    </location>
</feature>
<keyword evidence="3" id="KW-1185">Reference proteome</keyword>
<name>W9RU34_9ROSA</name>
<feature type="compositionally biased region" description="Polar residues" evidence="1">
    <location>
        <begin position="50"/>
        <end position="69"/>
    </location>
</feature>
<evidence type="ECO:0000313" key="3">
    <source>
        <dbReference type="Proteomes" id="UP000030645"/>
    </source>
</evidence>
<protein>
    <submittedName>
        <fullName evidence="2">Uncharacterized protein</fullName>
    </submittedName>
</protein>
<dbReference type="EMBL" id="KE345626">
    <property type="protein sequence ID" value="EXC10113.1"/>
    <property type="molecule type" value="Genomic_DNA"/>
</dbReference>
<dbReference type="Proteomes" id="UP000030645">
    <property type="component" value="Unassembled WGS sequence"/>
</dbReference>
<proteinExistence type="predicted"/>
<gene>
    <name evidence="2" type="ORF">L484_007129</name>
</gene>
<dbReference type="STRING" id="981085.W9RU34"/>